<dbReference type="Pfam" id="PF01965">
    <property type="entry name" value="DJ-1_PfpI"/>
    <property type="match status" value="1"/>
</dbReference>
<dbReference type="InterPro" id="IPR002818">
    <property type="entry name" value="DJ-1/PfpI"/>
</dbReference>
<dbReference type="InterPro" id="IPR052158">
    <property type="entry name" value="INH-QAR"/>
</dbReference>
<dbReference type="Proteomes" id="UP001177080">
    <property type="component" value="Unassembled WGS sequence"/>
</dbReference>
<protein>
    <submittedName>
        <fullName evidence="5">GlxA family transcriptional regulator</fullName>
    </submittedName>
</protein>
<dbReference type="Gene3D" id="3.40.50.880">
    <property type="match status" value="1"/>
</dbReference>
<dbReference type="CDD" id="cd03136">
    <property type="entry name" value="GATase1_AraC_ArgR_like"/>
    <property type="match status" value="1"/>
</dbReference>
<evidence type="ECO:0000256" key="2">
    <source>
        <dbReference type="ARBA" id="ARBA00023125"/>
    </source>
</evidence>
<dbReference type="PROSITE" id="PS00041">
    <property type="entry name" value="HTH_ARAC_FAMILY_1"/>
    <property type="match status" value="1"/>
</dbReference>
<evidence type="ECO:0000313" key="6">
    <source>
        <dbReference type="Proteomes" id="UP001177080"/>
    </source>
</evidence>
<dbReference type="SMART" id="SM00342">
    <property type="entry name" value="HTH_ARAC"/>
    <property type="match status" value="1"/>
</dbReference>
<name>A0ABT8XL79_9HYPH</name>
<evidence type="ECO:0000256" key="3">
    <source>
        <dbReference type="ARBA" id="ARBA00023163"/>
    </source>
</evidence>
<dbReference type="PANTHER" id="PTHR43130">
    <property type="entry name" value="ARAC-FAMILY TRANSCRIPTIONAL REGULATOR"/>
    <property type="match status" value="1"/>
</dbReference>
<keyword evidence="1" id="KW-0805">Transcription regulation</keyword>
<dbReference type="PANTHER" id="PTHR43130:SF3">
    <property type="entry name" value="HTH-TYPE TRANSCRIPTIONAL REGULATOR RV1931C"/>
    <property type="match status" value="1"/>
</dbReference>
<keyword evidence="3" id="KW-0804">Transcription</keyword>
<dbReference type="InterPro" id="IPR009057">
    <property type="entry name" value="Homeodomain-like_sf"/>
</dbReference>
<evidence type="ECO:0000313" key="5">
    <source>
        <dbReference type="EMBL" id="MDO6124482.1"/>
    </source>
</evidence>
<dbReference type="InterPro" id="IPR018060">
    <property type="entry name" value="HTH_AraC"/>
</dbReference>
<dbReference type="EMBL" id="WHSC02000013">
    <property type="protein sequence ID" value="MDO6124482.1"/>
    <property type="molecule type" value="Genomic_DNA"/>
</dbReference>
<sequence>MDQTAIQIHILVTPNFNLAATTAFIDPFRAANYLEGVTRFRWVLASALGGSCQASNGLTVETRKLADIQNDPSDIVVMSASWTPETGKTPQLLAALRKWARAGSIIGALDTGAFIVADAGLLRGHRATVHYEHIDAFKELHGDVDVSEDIFVRDEKRFTCSGGIASADIALHIIRAISGDALANASARYIFHPSLRPAGTSQNPANSEPLGTHVPNTIRQAIIVMEQHLENALSIPEIADEVEISHRQLNRLFMRYVGKSPAIYYRDIRLDRARGLVTQTDMPMSEIAIASGFASQVHFSRAYRERFGLSPRTDRVDGRIPFEFRAWPMHRKSGGT</sequence>
<feature type="domain" description="HTH araC/xylS-type" evidence="4">
    <location>
        <begin position="219"/>
        <end position="317"/>
    </location>
</feature>
<evidence type="ECO:0000259" key="4">
    <source>
        <dbReference type="PROSITE" id="PS01124"/>
    </source>
</evidence>
<evidence type="ECO:0000256" key="1">
    <source>
        <dbReference type="ARBA" id="ARBA00023015"/>
    </source>
</evidence>
<proteinExistence type="predicted"/>
<dbReference type="Pfam" id="PF12833">
    <property type="entry name" value="HTH_18"/>
    <property type="match status" value="1"/>
</dbReference>
<dbReference type="InterPro" id="IPR018062">
    <property type="entry name" value="HTH_AraC-typ_CS"/>
</dbReference>
<reference evidence="5" key="1">
    <citation type="submission" date="2022-04" db="EMBL/GenBank/DDBJ databases">
        <title>Shinella lacus sp. nov., a novel member of the genus Shinella from water.</title>
        <authorList>
            <person name="Deng Y."/>
        </authorList>
    </citation>
    <scope>NUCLEOTIDE SEQUENCE</scope>
    <source>
        <strain evidence="5">JCM 31239</strain>
    </source>
</reference>
<gene>
    <name evidence="5" type="ORF">GB928_025135</name>
</gene>
<organism evidence="5 6">
    <name type="scientific">Shinella curvata</name>
    <dbReference type="NCBI Taxonomy" id="1817964"/>
    <lineage>
        <taxon>Bacteria</taxon>
        <taxon>Pseudomonadati</taxon>
        <taxon>Pseudomonadota</taxon>
        <taxon>Alphaproteobacteria</taxon>
        <taxon>Hyphomicrobiales</taxon>
        <taxon>Rhizobiaceae</taxon>
        <taxon>Shinella</taxon>
    </lineage>
</organism>
<dbReference type="InterPro" id="IPR029062">
    <property type="entry name" value="Class_I_gatase-like"/>
</dbReference>
<comment type="caution">
    <text evidence="5">The sequence shown here is derived from an EMBL/GenBank/DDBJ whole genome shotgun (WGS) entry which is preliminary data.</text>
</comment>
<keyword evidence="6" id="KW-1185">Reference proteome</keyword>
<keyword evidence="2" id="KW-0238">DNA-binding</keyword>
<dbReference type="Gene3D" id="1.10.10.60">
    <property type="entry name" value="Homeodomain-like"/>
    <property type="match status" value="1"/>
</dbReference>
<dbReference type="RefSeq" id="WP_244763610.1">
    <property type="nucleotide sequence ID" value="NZ_JALJCJ010000008.1"/>
</dbReference>
<dbReference type="SUPFAM" id="SSF52317">
    <property type="entry name" value="Class I glutamine amidotransferase-like"/>
    <property type="match status" value="1"/>
</dbReference>
<dbReference type="SUPFAM" id="SSF46689">
    <property type="entry name" value="Homeodomain-like"/>
    <property type="match status" value="2"/>
</dbReference>
<dbReference type="PROSITE" id="PS01124">
    <property type="entry name" value="HTH_ARAC_FAMILY_2"/>
    <property type="match status" value="1"/>
</dbReference>
<accession>A0ABT8XL79</accession>